<dbReference type="GO" id="GO:0005737">
    <property type="term" value="C:cytoplasm"/>
    <property type="evidence" value="ECO:0007669"/>
    <property type="project" value="UniProtKB-SubCell"/>
</dbReference>
<name>A0AAN1GU39_9RHOB</name>
<accession>A0AAN1GU39</accession>
<dbReference type="Proteomes" id="UP000218606">
    <property type="component" value="Chromosome"/>
</dbReference>
<keyword evidence="3" id="KW-0963">Cytoplasm</keyword>
<evidence type="ECO:0000256" key="1">
    <source>
        <dbReference type="ARBA" id="ARBA00007177"/>
    </source>
</evidence>
<evidence type="ECO:0000256" key="3">
    <source>
        <dbReference type="HAMAP-Rule" id="MF_01384"/>
    </source>
</evidence>
<proteinExistence type="inferred from homology"/>
<dbReference type="RefSeq" id="WP_338091589.1">
    <property type="nucleotide sequence ID" value="NZ_CP010715.1"/>
</dbReference>
<reference evidence="4 5" key="1">
    <citation type="journal article" date="2017" name="Front. Microbiol.">
        <title>Phaeobacter piscinae sp. nov., a species of the Roseobacter group and potential aquaculture probiont.</title>
        <authorList>
            <person name="Sonnenschein E.C."/>
            <person name="Phippen C.B.W."/>
            <person name="Nielsen K.F."/>
            <person name="Mateiu R.V."/>
            <person name="Melchiorsen J."/>
            <person name="Gram L."/>
            <person name="Overmann J."/>
            <person name="Freese H.M."/>
        </authorList>
    </citation>
    <scope>NUCLEOTIDE SEQUENCE [LARGE SCALE GENOMIC DNA]</scope>
    <source>
        <strain evidence="4 5">P13</strain>
    </source>
</reference>
<organism evidence="4 5">
    <name type="scientific">Phaeobacter piscinae</name>
    <dbReference type="NCBI Taxonomy" id="1580596"/>
    <lineage>
        <taxon>Bacteria</taxon>
        <taxon>Pseudomonadati</taxon>
        <taxon>Pseudomonadota</taxon>
        <taxon>Alphaproteobacteria</taxon>
        <taxon>Rhodobacterales</taxon>
        <taxon>Roseobacteraceae</taxon>
        <taxon>Phaeobacter</taxon>
    </lineage>
</organism>
<dbReference type="PANTHER" id="PTHR33643:SF1">
    <property type="entry name" value="UREASE ACCESSORY PROTEIN D"/>
    <property type="match status" value="1"/>
</dbReference>
<dbReference type="EMBL" id="CP010767">
    <property type="protein sequence ID" value="ATG45071.1"/>
    <property type="molecule type" value="Genomic_DNA"/>
</dbReference>
<evidence type="ECO:0000256" key="2">
    <source>
        <dbReference type="ARBA" id="ARBA00023186"/>
    </source>
</evidence>
<protein>
    <recommendedName>
        <fullName evidence="3">Urease accessory protein UreD</fullName>
    </recommendedName>
</protein>
<sequence>MKLLFPRTDDAALQGVVVNTAGGVTGGDKLNLHATARVGTSLTLTTQAAERAYRAQPGETGLIRNTVSVAPQANLAWLPQETILFHGCSLDRSLTVDLDAESRLLLCETLVFGRAAMGEKLTKARLNDRIDIRRAGHPLFLDTIHLHGDVAAHLANPTIAGGAGAMATLAYVAPDAEGRLALLRAQLGPTAGASIIGDDLLILRALAPDSFALRQLLLPILSDLHGAPLPRPWMI</sequence>
<gene>
    <name evidence="3" type="primary">ureD</name>
    <name evidence="4" type="ORF">PhaeoP13_03180</name>
</gene>
<comment type="function">
    <text evidence="3">Required for maturation of urease via the functional incorporation of the urease nickel metallocenter.</text>
</comment>
<keyword evidence="2 3" id="KW-0143">Chaperone</keyword>
<dbReference type="PANTHER" id="PTHR33643">
    <property type="entry name" value="UREASE ACCESSORY PROTEIN D"/>
    <property type="match status" value="1"/>
</dbReference>
<comment type="similarity">
    <text evidence="1 3">Belongs to the UreD family.</text>
</comment>
<keyword evidence="3" id="KW-0996">Nickel insertion</keyword>
<dbReference type="Pfam" id="PF01774">
    <property type="entry name" value="UreD"/>
    <property type="match status" value="1"/>
</dbReference>
<dbReference type="GO" id="GO:0016151">
    <property type="term" value="F:nickel cation binding"/>
    <property type="evidence" value="ECO:0007669"/>
    <property type="project" value="UniProtKB-UniRule"/>
</dbReference>
<dbReference type="AlphaFoldDB" id="A0AAN1GU39"/>
<evidence type="ECO:0000313" key="4">
    <source>
        <dbReference type="EMBL" id="ATG45071.1"/>
    </source>
</evidence>
<dbReference type="InterPro" id="IPR002669">
    <property type="entry name" value="UreD"/>
</dbReference>
<comment type="subcellular location">
    <subcellularLocation>
        <location evidence="3">Cytoplasm</location>
    </subcellularLocation>
</comment>
<dbReference type="HAMAP" id="MF_01384">
    <property type="entry name" value="UreD"/>
    <property type="match status" value="1"/>
</dbReference>
<evidence type="ECO:0000313" key="5">
    <source>
        <dbReference type="Proteomes" id="UP000218606"/>
    </source>
</evidence>
<comment type="subunit">
    <text evidence="3">UreD, UreF and UreG form a complex that acts as a GTP-hydrolysis-dependent molecular chaperone, activating the urease apoprotein by helping to assemble the nickel containing metallocenter of UreC. The UreE protein probably delivers the nickel.</text>
</comment>